<dbReference type="PANTHER" id="PTHR40083:SF1">
    <property type="entry name" value="UPF0122 PROTEIN YLXM"/>
    <property type="match status" value="1"/>
</dbReference>
<comment type="function">
    <text evidence="2 3">Might take part in the signal recognition particle (SRP) pathway. This is inferred from the conservation of its genetic proximity to ftsY/ffh. May be a regulatory protein.</text>
</comment>
<dbReference type="HAMAP" id="MF_00245">
    <property type="entry name" value="UPF0122"/>
    <property type="match status" value="1"/>
</dbReference>
<evidence type="ECO:0000256" key="1">
    <source>
        <dbReference type="ARBA" id="ARBA00008720"/>
    </source>
</evidence>
<dbReference type="eggNOG" id="COG2739">
    <property type="taxonomic scope" value="Bacteria"/>
</dbReference>
<evidence type="ECO:0000313" key="5">
    <source>
        <dbReference type="Proteomes" id="UP000010802"/>
    </source>
</evidence>
<dbReference type="InterPro" id="IPR054831">
    <property type="entry name" value="UPF0122_fam_protein"/>
</dbReference>
<dbReference type="PANTHER" id="PTHR40083">
    <property type="entry name" value="UPF0122 PROTEIN CBO2450/CLC_2298"/>
    <property type="match status" value="1"/>
</dbReference>
<dbReference type="HOGENOM" id="CLU_129218_0_0_9"/>
<keyword evidence="5" id="KW-1185">Reference proteome</keyword>
<dbReference type="SUPFAM" id="SSF88659">
    <property type="entry name" value="Sigma3 and sigma4 domains of RNA polymerase sigma factors"/>
    <property type="match status" value="1"/>
</dbReference>
<comment type="similarity">
    <text evidence="1 3">Belongs to the UPF0122 family.</text>
</comment>
<evidence type="ECO:0000256" key="3">
    <source>
        <dbReference type="HAMAP-Rule" id="MF_00245"/>
    </source>
</evidence>
<dbReference type="InterPro" id="IPR013324">
    <property type="entry name" value="RNA_pol_sigma_r3/r4-like"/>
</dbReference>
<evidence type="ECO:0000313" key="4">
    <source>
        <dbReference type="EMBL" id="CDI40643.1"/>
    </source>
</evidence>
<dbReference type="Gene3D" id="1.10.10.10">
    <property type="entry name" value="Winged helix-like DNA-binding domain superfamily/Winged helix DNA-binding domain"/>
    <property type="match status" value="1"/>
</dbReference>
<organism evidence="4 5">
    <name type="scientific">Tepidanaerobacter acetatoxydans (strain DSM 21804 / JCM 16047 / Re1)</name>
    <dbReference type="NCBI Taxonomy" id="1209989"/>
    <lineage>
        <taxon>Bacteria</taxon>
        <taxon>Bacillati</taxon>
        <taxon>Bacillota</taxon>
        <taxon>Clostridia</taxon>
        <taxon>Thermosediminibacterales</taxon>
        <taxon>Tepidanaerobacteraceae</taxon>
        <taxon>Tepidanaerobacter</taxon>
    </lineage>
</organism>
<dbReference type="KEGG" id="tae:TepiRe1_1307"/>
<gene>
    <name evidence="4" type="ordered locus">TEPIRE1_1307</name>
</gene>
<dbReference type="EMBL" id="HF563609">
    <property type="protein sequence ID" value="CDI40643.1"/>
    <property type="molecule type" value="Genomic_DNA"/>
</dbReference>
<protein>
    <recommendedName>
        <fullName evidence="3">UPF0122 protein TEPIRE1_1307</fullName>
    </recommendedName>
</protein>
<proteinExistence type="inferred from homology"/>
<dbReference type="Proteomes" id="UP000010802">
    <property type="component" value="Chromosome"/>
</dbReference>
<dbReference type="Pfam" id="PF04297">
    <property type="entry name" value="UPF0122"/>
    <property type="match status" value="1"/>
</dbReference>
<dbReference type="InterPro" id="IPR036388">
    <property type="entry name" value="WH-like_DNA-bd_sf"/>
</dbReference>
<sequence>MDNITKLNLLFDYYGDFLTKKQKNIFEQYYLNDLSLGEIAENAGITRQGVHDVLRRSQETLVNFEEKLGMVKKHIQQRKEIEEILTLLKEIEPGLELSYKEKYRDVYNRVSSLLKEGGV</sequence>
<reference evidence="5" key="1">
    <citation type="journal article" date="2013" name="Genome Announc.">
        <title>First genome sequence of a syntrophic acetate-oxidizing bacterium, Tepidanaerobacter acetatoxydans strain Re1.</title>
        <authorList>
            <person name="Manzoor S."/>
            <person name="Bongcam-Rudloff E."/>
            <person name="Schnurer A."/>
            <person name="Muller B."/>
        </authorList>
    </citation>
    <scope>NUCLEOTIDE SEQUENCE [LARGE SCALE GENOMIC DNA]</scope>
    <source>
        <strain evidence="5">Re1</strain>
    </source>
</reference>
<dbReference type="OrthoDB" id="6392at2"/>
<dbReference type="KEGG" id="tep:TepRe1_1197"/>
<dbReference type="NCBIfam" id="NF045758">
    <property type="entry name" value="YlxM"/>
    <property type="match status" value="1"/>
</dbReference>
<dbReference type="InterPro" id="IPR007394">
    <property type="entry name" value="UPF0122"/>
</dbReference>
<accession>F4LTL3</accession>
<evidence type="ECO:0000256" key="2">
    <source>
        <dbReference type="ARBA" id="ARBA00024764"/>
    </source>
</evidence>
<dbReference type="RefSeq" id="WP_013778266.1">
    <property type="nucleotide sequence ID" value="NC_015519.1"/>
</dbReference>
<name>F4LTL3_TEPAE</name>
<dbReference type="AlphaFoldDB" id="F4LTL3"/>
<dbReference type="STRING" id="1209989.TepRe1_1197"/>